<organism evidence="1 2">
    <name type="scientific">Parasphingopyxis lamellibrachiae</name>
    <dbReference type="NCBI Taxonomy" id="680125"/>
    <lineage>
        <taxon>Bacteria</taxon>
        <taxon>Pseudomonadati</taxon>
        <taxon>Pseudomonadota</taxon>
        <taxon>Alphaproteobacteria</taxon>
        <taxon>Sphingomonadales</taxon>
        <taxon>Sphingomonadaceae</taxon>
        <taxon>Parasphingopyxis</taxon>
    </lineage>
</organism>
<dbReference type="InterPro" id="IPR003329">
    <property type="entry name" value="Cytidylyl_trans"/>
</dbReference>
<dbReference type="Proteomes" id="UP000256310">
    <property type="component" value="Unassembled WGS sequence"/>
</dbReference>
<protein>
    <submittedName>
        <fullName evidence="1">CMP-N-acetylneuraminic acid synthetase</fullName>
    </submittedName>
</protein>
<accession>A0A3D9FF20</accession>
<dbReference type="GO" id="GO:0008781">
    <property type="term" value="F:N-acylneuraminate cytidylyltransferase activity"/>
    <property type="evidence" value="ECO:0007669"/>
    <property type="project" value="TreeGrafter"/>
</dbReference>
<sequence length="225" mass="25871">MNQTIAAIVPMRHSSERVPGKNYRDFAGKPLYHYVVETLRDCPSIDQVVIDTDSDLIMQDAREHFPDVELLERPEHLRSGMTSMNSVLEHTITQIEADYYLQTHSTNPLLGADTLEAALQRFFDAMPDYDSLFSVTRLQTRLWDELGRAINHNSSILLRTQDLPPVYEENSCFYLFTADILSRYQNRIGARAMMAPIDPIEAMDIDEEVDFKLAEAVQLMRERGE</sequence>
<dbReference type="Gene3D" id="3.90.550.10">
    <property type="entry name" value="Spore Coat Polysaccharide Biosynthesis Protein SpsA, Chain A"/>
    <property type="match status" value="1"/>
</dbReference>
<dbReference type="OrthoDB" id="9805604at2"/>
<dbReference type="PANTHER" id="PTHR21485:SF6">
    <property type="entry name" value="N-ACYLNEURAMINATE CYTIDYLYLTRANSFERASE-RELATED"/>
    <property type="match status" value="1"/>
</dbReference>
<dbReference type="PANTHER" id="PTHR21485">
    <property type="entry name" value="HAD SUPERFAMILY MEMBERS CMAS AND KDSC"/>
    <property type="match status" value="1"/>
</dbReference>
<dbReference type="Pfam" id="PF02348">
    <property type="entry name" value="CTP_transf_3"/>
    <property type="match status" value="1"/>
</dbReference>
<dbReference type="EMBL" id="QRDP01000004">
    <property type="protein sequence ID" value="RED16177.1"/>
    <property type="molecule type" value="Genomic_DNA"/>
</dbReference>
<evidence type="ECO:0000313" key="2">
    <source>
        <dbReference type="Proteomes" id="UP000256310"/>
    </source>
</evidence>
<evidence type="ECO:0000313" key="1">
    <source>
        <dbReference type="EMBL" id="RED16177.1"/>
    </source>
</evidence>
<dbReference type="SUPFAM" id="SSF53448">
    <property type="entry name" value="Nucleotide-diphospho-sugar transferases"/>
    <property type="match status" value="1"/>
</dbReference>
<reference evidence="1 2" key="1">
    <citation type="submission" date="2018-07" db="EMBL/GenBank/DDBJ databases">
        <title>Genomic Encyclopedia of Type Strains, Phase IV (KMG-IV): sequencing the most valuable type-strain genomes for metagenomic binning, comparative biology and taxonomic classification.</title>
        <authorList>
            <person name="Goeker M."/>
        </authorList>
    </citation>
    <scope>NUCLEOTIDE SEQUENCE [LARGE SCALE GENOMIC DNA]</scope>
    <source>
        <strain evidence="1 2">DSM 26725</strain>
    </source>
</reference>
<keyword evidence="2" id="KW-1185">Reference proteome</keyword>
<gene>
    <name evidence="1" type="ORF">DFR46_1193</name>
</gene>
<dbReference type="RefSeq" id="WP_116235614.1">
    <property type="nucleotide sequence ID" value="NZ_QRDP01000004.1"/>
</dbReference>
<dbReference type="InterPro" id="IPR029044">
    <property type="entry name" value="Nucleotide-diphossugar_trans"/>
</dbReference>
<dbReference type="CDD" id="cd02513">
    <property type="entry name" value="CMP-NeuAc_Synthase"/>
    <property type="match status" value="1"/>
</dbReference>
<dbReference type="AlphaFoldDB" id="A0A3D9FF20"/>
<proteinExistence type="predicted"/>
<dbReference type="InterPro" id="IPR050793">
    <property type="entry name" value="CMP-NeuNAc_synthase"/>
</dbReference>
<name>A0A3D9FF20_9SPHN</name>
<comment type="caution">
    <text evidence="1">The sequence shown here is derived from an EMBL/GenBank/DDBJ whole genome shotgun (WGS) entry which is preliminary data.</text>
</comment>